<dbReference type="AlphaFoldDB" id="A0A844YTI4"/>
<feature type="transmembrane region" description="Helical" evidence="6">
    <location>
        <begin position="359"/>
        <end position="379"/>
    </location>
</feature>
<feature type="transmembrane region" description="Helical" evidence="6">
    <location>
        <begin position="149"/>
        <end position="172"/>
    </location>
</feature>
<gene>
    <name evidence="8" type="ORF">GRI99_02100</name>
</gene>
<evidence type="ECO:0000256" key="5">
    <source>
        <dbReference type="ARBA" id="ARBA00023136"/>
    </source>
</evidence>
<name>A0A844YTI4_9SPHN</name>
<dbReference type="GO" id="GO:0005886">
    <property type="term" value="C:plasma membrane"/>
    <property type="evidence" value="ECO:0007669"/>
    <property type="project" value="UniProtKB-SubCell"/>
</dbReference>
<comment type="caution">
    <text evidence="8">The sequence shown here is derived from an EMBL/GenBank/DDBJ whole genome shotgun (WGS) entry which is preliminary data.</text>
</comment>
<feature type="transmembrane region" description="Helical" evidence="6">
    <location>
        <begin position="12"/>
        <end position="34"/>
    </location>
</feature>
<feature type="transmembrane region" description="Helical" evidence="6">
    <location>
        <begin position="88"/>
        <end position="107"/>
    </location>
</feature>
<dbReference type="PROSITE" id="PS50850">
    <property type="entry name" value="MFS"/>
    <property type="match status" value="1"/>
</dbReference>
<dbReference type="EMBL" id="WTYV01000001">
    <property type="protein sequence ID" value="MXO70422.1"/>
    <property type="molecule type" value="Genomic_DNA"/>
</dbReference>
<dbReference type="Pfam" id="PF07690">
    <property type="entry name" value="MFS_1"/>
    <property type="match status" value="1"/>
</dbReference>
<keyword evidence="9" id="KW-1185">Reference proteome</keyword>
<evidence type="ECO:0000256" key="2">
    <source>
        <dbReference type="ARBA" id="ARBA00022475"/>
    </source>
</evidence>
<dbReference type="Gene3D" id="1.20.1250.20">
    <property type="entry name" value="MFS general substrate transporter like domains"/>
    <property type="match status" value="2"/>
</dbReference>
<dbReference type="InterPro" id="IPR050189">
    <property type="entry name" value="MFS_Efflux_Transporters"/>
</dbReference>
<evidence type="ECO:0000256" key="6">
    <source>
        <dbReference type="SAM" id="Phobius"/>
    </source>
</evidence>
<evidence type="ECO:0000313" key="9">
    <source>
        <dbReference type="Proteomes" id="UP000466966"/>
    </source>
</evidence>
<dbReference type="PROSITE" id="PS00216">
    <property type="entry name" value="SUGAR_TRANSPORT_1"/>
    <property type="match status" value="1"/>
</dbReference>
<feature type="transmembrane region" description="Helical" evidence="6">
    <location>
        <begin position="178"/>
        <end position="198"/>
    </location>
</feature>
<dbReference type="PANTHER" id="PTHR43124">
    <property type="entry name" value="PURINE EFFLUX PUMP PBUE"/>
    <property type="match status" value="1"/>
</dbReference>
<feature type="transmembrane region" description="Helical" evidence="6">
    <location>
        <begin position="301"/>
        <end position="319"/>
    </location>
</feature>
<comment type="subcellular location">
    <subcellularLocation>
        <location evidence="1">Cell membrane</location>
        <topology evidence="1">Multi-pass membrane protein</topology>
    </subcellularLocation>
</comment>
<accession>A0A844YTI4</accession>
<feature type="transmembrane region" description="Helical" evidence="6">
    <location>
        <begin position="57"/>
        <end position="76"/>
    </location>
</feature>
<dbReference type="InterPro" id="IPR011701">
    <property type="entry name" value="MFS"/>
</dbReference>
<proteinExistence type="predicted"/>
<feature type="domain" description="Major facilitator superfamily (MFS) profile" evidence="7">
    <location>
        <begin position="21"/>
        <end position="415"/>
    </location>
</feature>
<feature type="transmembrane region" description="Helical" evidence="6">
    <location>
        <begin position="235"/>
        <end position="258"/>
    </location>
</feature>
<sequence length="426" mass="44562">MMQATQKAHEGWLPRGYELSVLLLLGLAYGFAYFDRMAMTFLGPAVQADMGLSNEQVAWLGSGLSLTWALGAYFVGRWSDLIGRRKPFLLAALVIFSFCSVMSGLAWSFGSLLAARVVMGAAEGPFLPICLAIMVAASAESRKGLNAGVVQNVFGSIIGTALAPLVLVAIATAYDWRLAFMLAGVPGLILAVLIWRYVKEPDLPPPPVEVQASGFGARVGRELREAGSLLTTRNIWLSAVVSICAVGSVVVGSIFMPLYMDGPLGIEPAVWSRIMSAVGFAPAVGAVSAGLLSERVGRKPALVLFCLLMTLAPAGLLWLDGGPAVLAALLFVSWMGLGSFPLFMGVIPAETLGRARAATAMGAVVAVGEIFGGFALPPMTGRLADSYSLDVTLYVQLGLAALAGLVALGVAETNQRVLARRSGEPG</sequence>
<dbReference type="InterPro" id="IPR020846">
    <property type="entry name" value="MFS_dom"/>
</dbReference>
<evidence type="ECO:0000256" key="4">
    <source>
        <dbReference type="ARBA" id="ARBA00022989"/>
    </source>
</evidence>
<dbReference type="GO" id="GO:0022857">
    <property type="term" value="F:transmembrane transporter activity"/>
    <property type="evidence" value="ECO:0007669"/>
    <property type="project" value="InterPro"/>
</dbReference>
<dbReference type="OrthoDB" id="9807274at2"/>
<keyword evidence="5 6" id="KW-0472">Membrane</keyword>
<dbReference type="Proteomes" id="UP000466966">
    <property type="component" value="Unassembled WGS sequence"/>
</dbReference>
<dbReference type="PANTHER" id="PTHR43124:SF3">
    <property type="entry name" value="CHLORAMPHENICOL EFFLUX PUMP RV0191"/>
    <property type="match status" value="1"/>
</dbReference>
<evidence type="ECO:0000256" key="3">
    <source>
        <dbReference type="ARBA" id="ARBA00022692"/>
    </source>
</evidence>
<evidence type="ECO:0000313" key="8">
    <source>
        <dbReference type="EMBL" id="MXO70422.1"/>
    </source>
</evidence>
<keyword evidence="2" id="KW-1003">Cell membrane</keyword>
<evidence type="ECO:0000259" key="7">
    <source>
        <dbReference type="PROSITE" id="PS50850"/>
    </source>
</evidence>
<keyword evidence="3 6" id="KW-0812">Transmembrane</keyword>
<protein>
    <submittedName>
        <fullName evidence="8">MFS transporter</fullName>
    </submittedName>
</protein>
<reference evidence="8 9" key="1">
    <citation type="submission" date="2019-12" db="EMBL/GenBank/DDBJ databases">
        <title>Genomic-based taxomic classification of the family Erythrobacteraceae.</title>
        <authorList>
            <person name="Xu L."/>
        </authorList>
    </citation>
    <scope>NUCLEOTIDE SEQUENCE [LARGE SCALE GENOMIC DNA]</scope>
    <source>
        <strain evidence="8 9">M0322</strain>
    </source>
</reference>
<evidence type="ECO:0000256" key="1">
    <source>
        <dbReference type="ARBA" id="ARBA00004651"/>
    </source>
</evidence>
<feature type="transmembrane region" description="Helical" evidence="6">
    <location>
        <begin position="391"/>
        <end position="411"/>
    </location>
</feature>
<keyword evidence="4 6" id="KW-1133">Transmembrane helix</keyword>
<feature type="transmembrane region" description="Helical" evidence="6">
    <location>
        <begin position="325"/>
        <end position="347"/>
    </location>
</feature>
<dbReference type="InterPro" id="IPR005829">
    <property type="entry name" value="Sugar_transporter_CS"/>
</dbReference>
<feature type="transmembrane region" description="Helical" evidence="6">
    <location>
        <begin position="113"/>
        <end position="137"/>
    </location>
</feature>
<feature type="transmembrane region" description="Helical" evidence="6">
    <location>
        <begin position="270"/>
        <end position="292"/>
    </location>
</feature>
<organism evidence="8 9">
    <name type="scientific">Alteraurantiacibacter buctensis</name>
    <dbReference type="NCBI Taxonomy" id="1503981"/>
    <lineage>
        <taxon>Bacteria</taxon>
        <taxon>Pseudomonadati</taxon>
        <taxon>Pseudomonadota</taxon>
        <taxon>Alphaproteobacteria</taxon>
        <taxon>Sphingomonadales</taxon>
        <taxon>Erythrobacteraceae</taxon>
        <taxon>Alteraurantiacibacter</taxon>
    </lineage>
</organism>
<dbReference type="InterPro" id="IPR036259">
    <property type="entry name" value="MFS_trans_sf"/>
</dbReference>
<dbReference type="RefSeq" id="WP_160770343.1">
    <property type="nucleotide sequence ID" value="NZ_WTYV01000001.1"/>
</dbReference>
<dbReference type="SUPFAM" id="SSF103473">
    <property type="entry name" value="MFS general substrate transporter"/>
    <property type="match status" value="1"/>
</dbReference>